<keyword evidence="2" id="KW-1185">Reference proteome</keyword>
<name>A0A3T1DAA4_9BACL</name>
<sequence>MQELLTEIVVHLSKSHQQMARILDAKRQVTVRMAHMVQALPDEHPQLSGLDGLLDSSSNVTKSIVSYLNSLSDLEEAVADSLTQVVKAMADSDDEE</sequence>
<dbReference type="OrthoDB" id="2624347at2"/>
<organism evidence="1 2">
    <name type="scientific">Cohnella abietis</name>
    <dbReference type="NCBI Taxonomy" id="2507935"/>
    <lineage>
        <taxon>Bacteria</taxon>
        <taxon>Bacillati</taxon>
        <taxon>Bacillota</taxon>
        <taxon>Bacilli</taxon>
        <taxon>Bacillales</taxon>
        <taxon>Paenibacillaceae</taxon>
        <taxon>Cohnella</taxon>
    </lineage>
</organism>
<accession>A0A3T1DAA4</accession>
<evidence type="ECO:0008006" key="3">
    <source>
        <dbReference type="Google" id="ProtNLM"/>
    </source>
</evidence>
<dbReference type="KEGG" id="cohn:KCTCHS21_44190"/>
<gene>
    <name evidence="1" type="ORF">KCTCHS21_44190</name>
</gene>
<protein>
    <recommendedName>
        <fullName evidence="3">Nucleoside-diphosphate sugar epimerase</fullName>
    </recommendedName>
</protein>
<reference evidence="1 2" key="1">
    <citation type="submission" date="2019-01" db="EMBL/GenBank/DDBJ databases">
        <title>Complete genome sequence of Cohnella hallensis HS21 isolated from Korean fir (Abies koreana) rhizospheric soil.</title>
        <authorList>
            <person name="Jiang L."/>
            <person name="Kang S.W."/>
            <person name="Kim S."/>
            <person name="Jung J."/>
            <person name="Kim C.Y."/>
            <person name="Kim D.H."/>
            <person name="Kim S.W."/>
            <person name="Lee J."/>
        </authorList>
    </citation>
    <scope>NUCLEOTIDE SEQUENCE [LARGE SCALE GENOMIC DNA]</scope>
    <source>
        <strain evidence="1 2">HS21</strain>
    </source>
</reference>
<proteinExistence type="predicted"/>
<dbReference type="RefSeq" id="WP_130613322.1">
    <property type="nucleotide sequence ID" value="NZ_AP019400.1"/>
</dbReference>
<dbReference type="Proteomes" id="UP000289856">
    <property type="component" value="Chromosome"/>
</dbReference>
<dbReference type="EMBL" id="AP019400">
    <property type="protein sequence ID" value="BBI35020.1"/>
    <property type="molecule type" value="Genomic_DNA"/>
</dbReference>
<dbReference type="AlphaFoldDB" id="A0A3T1DAA4"/>
<evidence type="ECO:0000313" key="2">
    <source>
        <dbReference type="Proteomes" id="UP000289856"/>
    </source>
</evidence>
<evidence type="ECO:0000313" key="1">
    <source>
        <dbReference type="EMBL" id="BBI35020.1"/>
    </source>
</evidence>